<sequence length="161" mass="17180">MLIVRTGLRTNRIETGWPPEWVRALRASGCCAAVTTPRWPGGRSARVVLDAPTRRIVAAFTASRTRRGFHQEQHAMATRIDPRQFVIVASYVSPGVAAGAGGFVIVGGKLKKVPPRGLRQLQAVYQMLEAADGVGDAKIAAQLQQSAIDLAGVAVGQRAAR</sequence>
<proteinExistence type="predicted"/>
<gene>
    <name evidence="1" type="ORF">RDV84_24180</name>
</gene>
<dbReference type="Proteomes" id="UP001229313">
    <property type="component" value="Chromosome"/>
</dbReference>
<organism evidence="1 2">
    <name type="scientific">Lysobacter yananisis</name>
    <dbReference type="NCBI Taxonomy" id="1003114"/>
    <lineage>
        <taxon>Bacteria</taxon>
        <taxon>Pseudomonadati</taxon>
        <taxon>Pseudomonadota</taxon>
        <taxon>Gammaproteobacteria</taxon>
        <taxon>Lysobacterales</taxon>
        <taxon>Lysobacteraceae</taxon>
        <taxon>Lysobacter</taxon>
    </lineage>
</organism>
<accession>A0ABY9P803</accession>
<dbReference type="EMBL" id="CP133568">
    <property type="protein sequence ID" value="WMT03016.1"/>
    <property type="molecule type" value="Genomic_DNA"/>
</dbReference>
<evidence type="ECO:0000313" key="2">
    <source>
        <dbReference type="Proteomes" id="UP001229313"/>
    </source>
</evidence>
<name>A0ABY9P803_9GAMM</name>
<protein>
    <submittedName>
        <fullName evidence="1">Uncharacterized protein</fullName>
    </submittedName>
</protein>
<keyword evidence="2" id="KW-1185">Reference proteome</keyword>
<dbReference type="RefSeq" id="WP_309151890.1">
    <property type="nucleotide sequence ID" value="NZ_CP133568.1"/>
</dbReference>
<evidence type="ECO:0000313" key="1">
    <source>
        <dbReference type="EMBL" id="WMT03016.1"/>
    </source>
</evidence>
<reference evidence="1 2" key="1">
    <citation type="submission" date="2023-08" db="EMBL/GenBank/DDBJ databases">
        <title>The whole genome sequence of Lysobacter yananisis.</title>
        <authorList>
            <person name="Sun H."/>
        </authorList>
    </citation>
    <scope>NUCLEOTIDE SEQUENCE [LARGE SCALE GENOMIC DNA]</scope>
    <source>
        <strain evidence="1 2">SNNU513</strain>
    </source>
</reference>